<comment type="caution">
    <text evidence="2">The sequence shown here is derived from an EMBL/GenBank/DDBJ whole genome shotgun (WGS) entry which is preliminary data.</text>
</comment>
<evidence type="ECO:0000313" key="3">
    <source>
        <dbReference type="Proteomes" id="UP000649075"/>
    </source>
</evidence>
<dbReference type="Gene3D" id="1.10.10.10">
    <property type="entry name" value="Winged helix-like DNA-binding domain superfamily/Winged helix DNA-binding domain"/>
    <property type="match status" value="1"/>
</dbReference>
<gene>
    <name evidence="2" type="ORF">H8911_04255</name>
</gene>
<dbReference type="Pfam" id="PF03551">
    <property type="entry name" value="PadR"/>
    <property type="match status" value="1"/>
</dbReference>
<feature type="domain" description="Transcription regulator PadR N-terminal" evidence="1">
    <location>
        <begin position="14"/>
        <end position="81"/>
    </location>
</feature>
<proteinExistence type="predicted"/>
<organism evidence="2 3">
    <name type="scientific">Holdemanella hominis</name>
    <dbReference type="NCBI Taxonomy" id="2764327"/>
    <lineage>
        <taxon>Bacteria</taxon>
        <taxon>Bacillati</taxon>
        <taxon>Bacillota</taxon>
        <taxon>Erysipelotrichia</taxon>
        <taxon>Erysipelotrichales</taxon>
        <taxon>Erysipelotrichaceae</taxon>
        <taxon>Holdemanella</taxon>
    </lineage>
</organism>
<sequence>MNTQFKKGVLELIVLKAIVSDDLYGYQLVSRINEVIQVNEGTIYPLLKRLSNDRLLESYLKESTEGPPRKYYHITNLGLERYDALLSEWTDFSDNVNAYLKGVE</sequence>
<name>A0ABR7KHN9_9FIRM</name>
<dbReference type="InterPro" id="IPR052509">
    <property type="entry name" value="Metal_resp_DNA-bind_regulator"/>
</dbReference>
<dbReference type="RefSeq" id="WP_186998810.1">
    <property type="nucleotide sequence ID" value="NZ_JACRWH010000010.1"/>
</dbReference>
<accession>A0ABR7KHN9</accession>
<dbReference type="InterPro" id="IPR036390">
    <property type="entry name" value="WH_DNA-bd_sf"/>
</dbReference>
<protein>
    <submittedName>
        <fullName evidence="2">PadR family transcriptional regulator</fullName>
    </submittedName>
</protein>
<reference evidence="2 3" key="1">
    <citation type="submission" date="2020-08" db="EMBL/GenBank/DDBJ databases">
        <authorList>
            <person name="Liu C."/>
            <person name="Sun Q."/>
        </authorList>
    </citation>
    <scope>NUCLEOTIDE SEQUENCE [LARGE SCALE GENOMIC DNA]</scope>
    <source>
        <strain evidence="2 3">L34</strain>
    </source>
</reference>
<dbReference type="Proteomes" id="UP000649075">
    <property type="component" value="Unassembled WGS sequence"/>
</dbReference>
<evidence type="ECO:0000259" key="1">
    <source>
        <dbReference type="Pfam" id="PF03551"/>
    </source>
</evidence>
<evidence type="ECO:0000313" key="2">
    <source>
        <dbReference type="EMBL" id="MBC6011966.1"/>
    </source>
</evidence>
<dbReference type="SUPFAM" id="SSF46785">
    <property type="entry name" value="Winged helix' DNA-binding domain"/>
    <property type="match status" value="1"/>
</dbReference>
<dbReference type="EMBL" id="JACRWH010000010">
    <property type="protein sequence ID" value="MBC6011966.1"/>
    <property type="molecule type" value="Genomic_DNA"/>
</dbReference>
<dbReference type="PANTHER" id="PTHR33169">
    <property type="entry name" value="PADR-FAMILY TRANSCRIPTIONAL REGULATOR"/>
    <property type="match status" value="1"/>
</dbReference>
<dbReference type="InterPro" id="IPR005149">
    <property type="entry name" value="Tscrpt_reg_PadR_N"/>
</dbReference>
<dbReference type="InterPro" id="IPR036388">
    <property type="entry name" value="WH-like_DNA-bd_sf"/>
</dbReference>
<keyword evidence="3" id="KW-1185">Reference proteome</keyword>
<dbReference type="PANTHER" id="PTHR33169:SF24">
    <property type="entry name" value="TRANSCRIPTIONAL REGULATOR, PADR FAMILY"/>
    <property type="match status" value="1"/>
</dbReference>